<comment type="caution">
    <text evidence="1">The sequence shown here is derived from an EMBL/GenBank/DDBJ whole genome shotgun (WGS) entry which is preliminary data.</text>
</comment>
<gene>
    <name evidence="1" type="primary">RHO2_2</name>
    <name evidence="1" type="ORF">DSO57_1024561</name>
</gene>
<name>A0ACC2RHC6_9FUNG</name>
<accession>A0ACC2RHC6</accession>
<dbReference type="Proteomes" id="UP001165960">
    <property type="component" value="Unassembled WGS sequence"/>
</dbReference>
<protein>
    <submittedName>
        <fullName evidence="1">Rho GTPase</fullName>
    </submittedName>
</protein>
<evidence type="ECO:0000313" key="2">
    <source>
        <dbReference type="Proteomes" id="UP001165960"/>
    </source>
</evidence>
<reference evidence="1" key="1">
    <citation type="submission" date="2022-04" db="EMBL/GenBank/DDBJ databases">
        <title>Genome of the entomopathogenic fungus Entomophthora muscae.</title>
        <authorList>
            <person name="Elya C."/>
            <person name="Lovett B.R."/>
            <person name="Lee E."/>
            <person name="Macias A.M."/>
            <person name="Hajek A.E."/>
            <person name="De Bivort B.L."/>
            <person name="Kasson M.T."/>
            <person name="De Fine Licht H.H."/>
            <person name="Stajich J.E."/>
        </authorList>
    </citation>
    <scope>NUCLEOTIDE SEQUENCE</scope>
    <source>
        <strain evidence="1">Berkeley</strain>
    </source>
</reference>
<organism evidence="1 2">
    <name type="scientific">Entomophthora muscae</name>
    <dbReference type="NCBI Taxonomy" id="34485"/>
    <lineage>
        <taxon>Eukaryota</taxon>
        <taxon>Fungi</taxon>
        <taxon>Fungi incertae sedis</taxon>
        <taxon>Zoopagomycota</taxon>
        <taxon>Entomophthoromycotina</taxon>
        <taxon>Entomophthoromycetes</taxon>
        <taxon>Entomophthorales</taxon>
        <taxon>Entomophthoraceae</taxon>
        <taxon>Entomophthora</taxon>
    </lineage>
</organism>
<sequence>MAKPGLNRKLVIVGDGACGKTSLLSVYIHGTFPKEHTPTVFENYVKDVVIDGKTVNLALWDTAGQEEYERLRPLSYSKANVILICYSVDSPDSLENVLEKWIDEVNSLCQGVPVILVGLKKDIRDGNTEQTNTKKPERLVQTTQGADVAAQIGARRFIECSALSGENVNEVFDKATRAAMFVGAGGAVDSESCCLIL</sequence>
<dbReference type="EMBL" id="QTSX02007233">
    <property type="protein sequence ID" value="KAJ9049433.1"/>
    <property type="molecule type" value="Genomic_DNA"/>
</dbReference>
<keyword evidence="2" id="KW-1185">Reference proteome</keyword>
<evidence type="ECO:0000313" key="1">
    <source>
        <dbReference type="EMBL" id="KAJ9049433.1"/>
    </source>
</evidence>
<proteinExistence type="predicted"/>